<sequence>MEIISECRPDVAVHILRGLPQMNAFLGALETADLAFVGVEAEQRARLFAHEALRQGVKRVVITDRVTPPGPLAPGWFIEPRPIVPEAVRRHVQALVAPAA</sequence>
<accession>U3AEN6</accession>
<dbReference type="AlphaFoldDB" id="U3AEN6"/>
<comment type="caution">
    <text evidence="1">The sequence shown here is derived from an EMBL/GenBank/DDBJ whole genome shotgun (WGS) entry which is preliminary data.</text>
</comment>
<evidence type="ECO:0000313" key="1">
    <source>
        <dbReference type="EMBL" id="GAD56144.1"/>
    </source>
</evidence>
<name>U3AEN6_9RHOB</name>
<evidence type="ECO:0000313" key="2">
    <source>
        <dbReference type="Proteomes" id="UP000016566"/>
    </source>
</evidence>
<dbReference type="Proteomes" id="UP000016566">
    <property type="component" value="Unassembled WGS sequence"/>
</dbReference>
<protein>
    <submittedName>
        <fullName evidence="1">Uncharacterized protein</fullName>
    </submittedName>
</protein>
<keyword evidence="2" id="KW-1185">Reference proteome</keyword>
<reference evidence="1" key="1">
    <citation type="journal article" date="2013" name="Genome Announc.">
        <title>Draft Genome Sequence of Loktanella cinnabarina LL-001T, Isolated from Deep-Sea Floor Sediment.</title>
        <authorList>
            <person name="Nishi S."/>
            <person name="Tsubouchi T."/>
            <person name="Takaki Y."/>
            <person name="Koyanagi R."/>
            <person name="Satoh N."/>
            <person name="Maruyama T."/>
            <person name="Hatada Y."/>
        </authorList>
    </citation>
    <scope>NUCLEOTIDE SEQUENCE [LARGE SCALE GENOMIC DNA]</scope>
    <source>
        <strain evidence="1">LL-001</strain>
    </source>
</reference>
<organism evidence="1 2">
    <name type="scientific">Limimaricola cinnabarinus LL-001</name>
    <dbReference type="NCBI Taxonomy" id="1337093"/>
    <lineage>
        <taxon>Bacteria</taxon>
        <taxon>Pseudomonadati</taxon>
        <taxon>Pseudomonadota</taxon>
        <taxon>Alphaproteobacteria</taxon>
        <taxon>Rhodobacterales</taxon>
        <taxon>Paracoccaceae</taxon>
        <taxon>Limimaricola</taxon>
    </lineage>
</organism>
<dbReference type="EMBL" id="BATB01000029">
    <property type="protein sequence ID" value="GAD56144.1"/>
    <property type="molecule type" value="Genomic_DNA"/>
</dbReference>
<gene>
    <name evidence="1" type="ORF">MBELCI_2196</name>
</gene>
<proteinExistence type="predicted"/>